<reference evidence="1 2" key="1">
    <citation type="submission" date="2022-04" db="EMBL/GenBank/DDBJ databases">
        <title>Chromosome-level reference genomes for two strains of Caenorhabditis briggsae: an improved platform for comparative genomics.</title>
        <authorList>
            <person name="Stevens L."/>
            <person name="Andersen E."/>
        </authorList>
    </citation>
    <scope>NUCLEOTIDE SEQUENCE [LARGE SCALE GENOMIC DNA]</scope>
    <source>
        <strain evidence="1">VX34</strain>
        <tissue evidence="1">Whole-organism</tissue>
    </source>
</reference>
<accession>A0AAE9EWK0</accession>
<dbReference type="AlphaFoldDB" id="A0AAE9EWK0"/>
<protein>
    <submittedName>
        <fullName evidence="1">Uncharacterized protein</fullName>
    </submittedName>
</protein>
<proteinExistence type="predicted"/>
<evidence type="ECO:0000313" key="1">
    <source>
        <dbReference type="EMBL" id="UMM33085.1"/>
    </source>
</evidence>
<dbReference type="EMBL" id="CP092624">
    <property type="protein sequence ID" value="UMM33085.1"/>
    <property type="molecule type" value="Genomic_DNA"/>
</dbReference>
<gene>
    <name evidence="1" type="ORF">L5515_006685</name>
</gene>
<keyword evidence="2" id="KW-1185">Reference proteome</keyword>
<dbReference type="Proteomes" id="UP000829354">
    <property type="component" value="Chromosome V"/>
</dbReference>
<sequence>MKNAEETISTFFGVVEEDLLNKMVQKLTTVESGIEPMCREGVPLGYRDSRLLEIILTSPPILTYSKIPNLEICPPECFIGKCNHRRCNNAVSWHQSNHPKCSISSPN</sequence>
<name>A0AAE9EWK0_CAEBR</name>
<evidence type="ECO:0000313" key="2">
    <source>
        <dbReference type="Proteomes" id="UP000829354"/>
    </source>
</evidence>
<organism evidence="1 2">
    <name type="scientific">Caenorhabditis briggsae</name>
    <dbReference type="NCBI Taxonomy" id="6238"/>
    <lineage>
        <taxon>Eukaryota</taxon>
        <taxon>Metazoa</taxon>
        <taxon>Ecdysozoa</taxon>
        <taxon>Nematoda</taxon>
        <taxon>Chromadorea</taxon>
        <taxon>Rhabditida</taxon>
        <taxon>Rhabditina</taxon>
        <taxon>Rhabditomorpha</taxon>
        <taxon>Rhabditoidea</taxon>
        <taxon>Rhabditidae</taxon>
        <taxon>Peloderinae</taxon>
        <taxon>Caenorhabditis</taxon>
    </lineage>
</organism>